<evidence type="ECO:0000256" key="5">
    <source>
        <dbReference type="ARBA" id="ARBA00022640"/>
    </source>
</evidence>
<keyword evidence="14" id="KW-0342">GTP-binding</keyword>
<dbReference type="GO" id="GO:0009707">
    <property type="term" value="C:chloroplast outer membrane"/>
    <property type="evidence" value="ECO:0007669"/>
    <property type="project" value="UniProtKB-SubCell"/>
</dbReference>
<dbReference type="PANTHER" id="PTHR10903">
    <property type="entry name" value="GTPASE, IMAP FAMILY MEMBER-RELATED"/>
    <property type="match status" value="1"/>
</dbReference>
<evidence type="ECO:0000256" key="12">
    <source>
        <dbReference type="ARBA" id="ARBA00022927"/>
    </source>
</evidence>
<evidence type="ECO:0000256" key="13">
    <source>
        <dbReference type="ARBA" id="ARBA00022989"/>
    </source>
</evidence>
<evidence type="ECO:0000256" key="10">
    <source>
        <dbReference type="ARBA" id="ARBA00022805"/>
    </source>
</evidence>
<organism evidence="18">
    <name type="scientific">Aplanochytrium stocchinoi</name>
    <dbReference type="NCBI Taxonomy" id="215587"/>
    <lineage>
        <taxon>Eukaryota</taxon>
        <taxon>Sar</taxon>
        <taxon>Stramenopiles</taxon>
        <taxon>Bigyra</taxon>
        <taxon>Labyrinthulomycetes</taxon>
        <taxon>Thraustochytrida</taxon>
        <taxon>Thraustochytriidae</taxon>
        <taxon>Aplanochytrium</taxon>
    </lineage>
</organism>
<dbReference type="SUPFAM" id="SSF52540">
    <property type="entry name" value="P-loop containing nucleoside triphosphate hydrolases"/>
    <property type="match status" value="1"/>
</dbReference>
<evidence type="ECO:0000256" key="1">
    <source>
        <dbReference type="ARBA" id="ARBA00001946"/>
    </source>
</evidence>
<dbReference type="GO" id="GO:0046872">
    <property type="term" value="F:metal ion binding"/>
    <property type="evidence" value="ECO:0007669"/>
    <property type="project" value="UniProtKB-KW"/>
</dbReference>
<evidence type="ECO:0000256" key="8">
    <source>
        <dbReference type="ARBA" id="ARBA00022741"/>
    </source>
</evidence>
<evidence type="ECO:0000256" key="16">
    <source>
        <dbReference type="ARBA" id="ARBA00024013"/>
    </source>
</evidence>
<keyword evidence="11" id="KW-0460">Magnesium</keyword>
<keyword evidence="7" id="KW-0479">Metal-binding</keyword>
<evidence type="ECO:0000256" key="14">
    <source>
        <dbReference type="ARBA" id="ARBA00023134"/>
    </source>
</evidence>
<dbReference type="InterPro" id="IPR045058">
    <property type="entry name" value="GIMA/IAN/Toc"/>
</dbReference>
<keyword evidence="6" id="KW-0812">Transmembrane</keyword>
<feature type="domain" description="AIG1-type G" evidence="17">
    <location>
        <begin position="39"/>
        <end position="262"/>
    </location>
</feature>
<dbReference type="Pfam" id="PF04548">
    <property type="entry name" value="AIG1"/>
    <property type="match status" value="1"/>
</dbReference>
<dbReference type="PROSITE" id="PS51720">
    <property type="entry name" value="G_AIG1"/>
    <property type="match status" value="1"/>
</dbReference>
<name>A0A7S3PNC1_9STRA</name>
<dbReference type="PANTHER" id="PTHR10903:SF135">
    <property type="entry name" value="TRANSLOCASE OF CHLOROPLAST 120, CHLOROPLASTIC-RELATED"/>
    <property type="match status" value="1"/>
</dbReference>
<evidence type="ECO:0000256" key="3">
    <source>
        <dbReference type="ARBA" id="ARBA00022448"/>
    </source>
</evidence>
<keyword evidence="3" id="KW-0813">Transport</keyword>
<accession>A0A7S3PNC1</accession>
<dbReference type="GO" id="GO:0015031">
    <property type="term" value="P:protein transport"/>
    <property type="evidence" value="ECO:0007669"/>
    <property type="project" value="UniProtKB-KW"/>
</dbReference>
<evidence type="ECO:0000256" key="7">
    <source>
        <dbReference type="ARBA" id="ARBA00022723"/>
    </source>
</evidence>
<keyword evidence="8" id="KW-0547">Nucleotide-binding</keyword>
<evidence type="ECO:0000259" key="17">
    <source>
        <dbReference type="PROSITE" id="PS51720"/>
    </source>
</evidence>
<protein>
    <recommendedName>
        <fullName evidence="17">AIG1-type G domain-containing protein</fullName>
    </recommendedName>
</protein>
<keyword evidence="4" id="KW-0150">Chloroplast</keyword>
<keyword evidence="15" id="KW-0472">Membrane</keyword>
<dbReference type="GO" id="GO:0016787">
    <property type="term" value="F:hydrolase activity"/>
    <property type="evidence" value="ECO:0007669"/>
    <property type="project" value="UniProtKB-KW"/>
</dbReference>
<evidence type="ECO:0000256" key="4">
    <source>
        <dbReference type="ARBA" id="ARBA00022528"/>
    </source>
</evidence>
<dbReference type="AlphaFoldDB" id="A0A7S3PNC1"/>
<evidence type="ECO:0000256" key="2">
    <source>
        <dbReference type="ARBA" id="ARBA00004167"/>
    </source>
</evidence>
<comment type="subcellular location">
    <subcellularLocation>
        <location evidence="2">Membrane</location>
        <topology evidence="2">Single-pass membrane protein</topology>
    </subcellularLocation>
    <subcellularLocation>
        <location evidence="16">Plastid</location>
        <location evidence="16">Chloroplast outer membrane</location>
    </subcellularLocation>
</comment>
<dbReference type="EMBL" id="HBIN01019861">
    <property type="protein sequence ID" value="CAE0445116.1"/>
    <property type="molecule type" value="Transcribed_RNA"/>
</dbReference>
<keyword evidence="9" id="KW-0378">Hydrolase</keyword>
<keyword evidence="5" id="KW-0934">Plastid</keyword>
<dbReference type="Gene3D" id="3.40.50.300">
    <property type="entry name" value="P-loop containing nucleotide triphosphate hydrolases"/>
    <property type="match status" value="1"/>
</dbReference>
<gene>
    <name evidence="18" type="ORF">ASTO00021_LOCUS15144</name>
</gene>
<evidence type="ECO:0000256" key="15">
    <source>
        <dbReference type="ARBA" id="ARBA00023136"/>
    </source>
</evidence>
<evidence type="ECO:0000256" key="9">
    <source>
        <dbReference type="ARBA" id="ARBA00022801"/>
    </source>
</evidence>
<evidence type="ECO:0000256" key="6">
    <source>
        <dbReference type="ARBA" id="ARBA00022692"/>
    </source>
</evidence>
<keyword evidence="10" id="KW-1002">Plastid outer membrane</keyword>
<evidence type="ECO:0000256" key="11">
    <source>
        <dbReference type="ARBA" id="ARBA00022842"/>
    </source>
</evidence>
<proteinExistence type="predicted"/>
<dbReference type="InterPro" id="IPR027417">
    <property type="entry name" value="P-loop_NTPase"/>
</dbReference>
<dbReference type="GO" id="GO:0005525">
    <property type="term" value="F:GTP binding"/>
    <property type="evidence" value="ECO:0007669"/>
    <property type="project" value="UniProtKB-KW"/>
</dbReference>
<keyword evidence="12" id="KW-0653">Protein transport</keyword>
<sequence length="317" mass="35053">MITSEDKVGEWTPVVEGADEQYGKHAENQFQVQGMEGNSNPLVIIFVGKCGSGKSSTVNTLLGERRFQSMRSASSVTLGCQTAELDLDTVGSTKRKCNKMIFMDTPGLGDPETTRENTLDEIKRGVDNLKRLYPYGKFAIVLVCGIQGRISEDDLREFGYLGTIFGMGFYRHSCLLWTHGDLLVEFEDGLQGYLSRAGEALTSFMDEVNGESMVIDNSILLSGRTDNETLETVKALLENLVTNTLEVAGKSTDIELKGKKARRQRQAELAKMRATTSHNESLFGPLFENVIKLFKRFFTGEDSNGTANTISPNENQV</sequence>
<dbReference type="InterPro" id="IPR006703">
    <property type="entry name" value="G_AIG1"/>
</dbReference>
<keyword evidence="13" id="KW-1133">Transmembrane helix</keyword>
<evidence type="ECO:0000313" key="18">
    <source>
        <dbReference type="EMBL" id="CAE0445116.1"/>
    </source>
</evidence>
<reference evidence="18" key="1">
    <citation type="submission" date="2021-01" db="EMBL/GenBank/DDBJ databases">
        <authorList>
            <person name="Corre E."/>
            <person name="Pelletier E."/>
            <person name="Niang G."/>
            <person name="Scheremetjew M."/>
            <person name="Finn R."/>
            <person name="Kale V."/>
            <person name="Holt S."/>
            <person name="Cochrane G."/>
            <person name="Meng A."/>
            <person name="Brown T."/>
            <person name="Cohen L."/>
        </authorList>
    </citation>
    <scope>NUCLEOTIDE SEQUENCE</scope>
    <source>
        <strain evidence="18">GSBS06</strain>
    </source>
</reference>
<comment type="cofactor">
    <cofactor evidence="1">
        <name>Mg(2+)</name>
        <dbReference type="ChEBI" id="CHEBI:18420"/>
    </cofactor>
</comment>